<keyword evidence="2" id="KW-1185">Reference proteome</keyword>
<organism evidence="1 2">
    <name type="scientific">Pristionchus entomophagus</name>
    <dbReference type="NCBI Taxonomy" id="358040"/>
    <lineage>
        <taxon>Eukaryota</taxon>
        <taxon>Metazoa</taxon>
        <taxon>Ecdysozoa</taxon>
        <taxon>Nematoda</taxon>
        <taxon>Chromadorea</taxon>
        <taxon>Rhabditida</taxon>
        <taxon>Rhabditina</taxon>
        <taxon>Diplogasteromorpha</taxon>
        <taxon>Diplogasteroidea</taxon>
        <taxon>Neodiplogasteridae</taxon>
        <taxon>Pristionchus</taxon>
    </lineage>
</organism>
<accession>A0AAV5UC59</accession>
<dbReference type="Proteomes" id="UP001432027">
    <property type="component" value="Unassembled WGS sequence"/>
</dbReference>
<dbReference type="EMBL" id="BTSX01000006">
    <property type="protein sequence ID" value="GMT03959.1"/>
    <property type="molecule type" value="Genomic_DNA"/>
</dbReference>
<name>A0AAV5UC59_9BILA</name>
<feature type="non-terminal residue" evidence="1">
    <location>
        <position position="107"/>
    </location>
</feature>
<proteinExistence type="predicted"/>
<protein>
    <submittedName>
        <fullName evidence="1">Uncharacterized protein</fullName>
    </submittedName>
</protein>
<feature type="non-terminal residue" evidence="1">
    <location>
        <position position="1"/>
    </location>
</feature>
<sequence length="107" mass="12349">KGVLSDLERKSGLPYSLRSGFIDIEGVSLSMQFATVRIHPKINYDFDDIASITRSDNKYTVIPRDKERYLSHEFIIGETSLPIRFSTSWTAFVVDREREGDDDEEEE</sequence>
<reference evidence="1" key="1">
    <citation type="submission" date="2023-10" db="EMBL/GenBank/DDBJ databases">
        <title>Genome assembly of Pristionchus species.</title>
        <authorList>
            <person name="Yoshida K."/>
            <person name="Sommer R.J."/>
        </authorList>
    </citation>
    <scope>NUCLEOTIDE SEQUENCE</scope>
    <source>
        <strain evidence="1">RS0144</strain>
    </source>
</reference>
<evidence type="ECO:0000313" key="2">
    <source>
        <dbReference type="Proteomes" id="UP001432027"/>
    </source>
</evidence>
<comment type="caution">
    <text evidence="1">The sequence shown here is derived from an EMBL/GenBank/DDBJ whole genome shotgun (WGS) entry which is preliminary data.</text>
</comment>
<evidence type="ECO:0000313" key="1">
    <source>
        <dbReference type="EMBL" id="GMT03959.1"/>
    </source>
</evidence>
<gene>
    <name evidence="1" type="ORF">PENTCL1PPCAC_26133</name>
</gene>
<dbReference type="AlphaFoldDB" id="A0AAV5UC59"/>